<evidence type="ECO:0000313" key="1">
    <source>
        <dbReference type="EMBL" id="KAH0466790.1"/>
    </source>
</evidence>
<gene>
    <name evidence="1" type="ORF">IEQ34_004028</name>
</gene>
<dbReference type="AlphaFoldDB" id="A0AAV7HHA0"/>
<comment type="caution">
    <text evidence="1">The sequence shown here is derived from an EMBL/GenBank/DDBJ whole genome shotgun (WGS) entry which is preliminary data.</text>
</comment>
<keyword evidence="2" id="KW-1185">Reference proteome</keyword>
<accession>A0AAV7HHA0</accession>
<dbReference type="Proteomes" id="UP000775213">
    <property type="component" value="Unassembled WGS sequence"/>
</dbReference>
<proteinExistence type="predicted"/>
<evidence type="ECO:0000313" key="2">
    <source>
        <dbReference type="Proteomes" id="UP000775213"/>
    </source>
</evidence>
<organism evidence="1 2">
    <name type="scientific">Dendrobium chrysotoxum</name>
    <name type="common">Orchid</name>
    <dbReference type="NCBI Taxonomy" id="161865"/>
    <lineage>
        <taxon>Eukaryota</taxon>
        <taxon>Viridiplantae</taxon>
        <taxon>Streptophyta</taxon>
        <taxon>Embryophyta</taxon>
        <taxon>Tracheophyta</taxon>
        <taxon>Spermatophyta</taxon>
        <taxon>Magnoliopsida</taxon>
        <taxon>Liliopsida</taxon>
        <taxon>Asparagales</taxon>
        <taxon>Orchidaceae</taxon>
        <taxon>Epidendroideae</taxon>
        <taxon>Malaxideae</taxon>
        <taxon>Dendrobiinae</taxon>
        <taxon>Dendrobium</taxon>
    </lineage>
</organism>
<dbReference type="EMBL" id="JAGFBR010000005">
    <property type="protein sequence ID" value="KAH0466790.1"/>
    <property type="molecule type" value="Genomic_DNA"/>
</dbReference>
<reference evidence="1 2" key="1">
    <citation type="journal article" date="2021" name="Hortic Res">
        <title>Chromosome-scale assembly of the Dendrobium chrysotoxum genome enhances the understanding of orchid evolution.</title>
        <authorList>
            <person name="Zhang Y."/>
            <person name="Zhang G.Q."/>
            <person name="Zhang D."/>
            <person name="Liu X.D."/>
            <person name="Xu X.Y."/>
            <person name="Sun W.H."/>
            <person name="Yu X."/>
            <person name="Zhu X."/>
            <person name="Wang Z.W."/>
            <person name="Zhao X."/>
            <person name="Zhong W.Y."/>
            <person name="Chen H."/>
            <person name="Yin W.L."/>
            <person name="Huang T."/>
            <person name="Niu S.C."/>
            <person name="Liu Z.J."/>
        </authorList>
    </citation>
    <scope>NUCLEOTIDE SEQUENCE [LARGE SCALE GENOMIC DNA]</scope>
    <source>
        <strain evidence="1">Lindl</strain>
    </source>
</reference>
<sequence>MVTCCNRGGIYAPAGKSSSTVPFQTIFTIHHRNTIQFSTIRDREAHIDSITNLKLIAAVRFLLTARRRQQVQVANGSDPRALHELIGILLHLLYHMSLQSFDTLPLISPIQTRRHSQIGIRKRFTYLGGTLRELLAVRTHRDRTNVDTCTIQSLRLFKRLIGNL</sequence>
<name>A0AAV7HHA0_DENCH</name>
<protein>
    <submittedName>
        <fullName evidence="1">Uncharacterized protein</fullName>
    </submittedName>
</protein>